<evidence type="ECO:0000313" key="2">
    <source>
        <dbReference type="EMBL" id="SFW30704.1"/>
    </source>
</evidence>
<evidence type="ECO:0000256" key="1">
    <source>
        <dbReference type="SAM" id="Phobius"/>
    </source>
</evidence>
<dbReference type="STRING" id="76595.SAMN05660313_01193"/>
<feature type="transmembrane region" description="Helical" evidence="1">
    <location>
        <begin position="6"/>
        <end position="23"/>
    </location>
</feature>
<reference evidence="3" key="1">
    <citation type="submission" date="2016-11" db="EMBL/GenBank/DDBJ databases">
        <authorList>
            <person name="Varghese N."/>
            <person name="Submissions S."/>
        </authorList>
    </citation>
    <scope>NUCLEOTIDE SEQUENCE [LARGE SCALE GENOMIC DNA]</scope>
    <source>
        <strain evidence="3">DSM 24786</strain>
    </source>
</reference>
<accession>A0A1K1N5L0</accession>
<keyword evidence="1" id="KW-1133">Transmembrane helix</keyword>
<evidence type="ECO:0000313" key="3">
    <source>
        <dbReference type="Proteomes" id="UP000183257"/>
    </source>
</evidence>
<dbReference type="Proteomes" id="UP000183257">
    <property type="component" value="Unassembled WGS sequence"/>
</dbReference>
<dbReference type="EMBL" id="FPIY01000001">
    <property type="protein sequence ID" value="SFW30704.1"/>
    <property type="molecule type" value="Genomic_DNA"/>
</dbReference>
<name>A0A1K1N5L0_9FLAO</name>
<proteinExistence type="predicted"/>
<dbReference type="AlphaFoldDB" id="A0A1K1N5L0"/>
<sequence length="43" mass="5157">MDNTIFIIGGIALVLFLVINLRNKKKTKDRKSRKFMDNYKRKE</sequence>
<protein>
    <submittedName>
        <fullName evidence="2">Uncharacterized protein</fullName>
    </submittedName>
</protein>
<keyword evidence="1" id="KW-0472">Membrane</keyword>
<organism evidence="2 3">
    <name type="scientific">Cellulophaga fucicola</name>
    <dbReference type="NCBI Taxonomy" id="76595"/>
    <lineage>
        <taxon>Bacteria</taxon>
        <taxon>Pseudomonadati</taxon>
        <taxon>Bacteroidota</taxon>
        <taxon>Flavobacteriia</taxon>
        <taxon>Flavobacteriales</taxon>
        <taxon>Flavobacteriaceae</taxon>
        <taxon>Cellulophaga</taxon>
    </lineage>
</organism>
<gene>
    <name evidence="2" type="ORF">SAMN05660313_01193</name>
</gene>
<keyword evidence="1" id="KW-0812">Transmembrane</keyword>
<keyword evidence="3" id="KW-1185">Reference proteome</keyword>